<dbReference type="Proteomes" id="UP001551482">
    <property type="component" value="Unassembled WGS sequence"/>
</dbReference>
<keyword evidence="2" id="KW-0812">Transmembrane</keyword>
<name>A0ABV3DA02_9ACTN</name>
<feature type="compositionally biased region" description="Low complexity" evidence="1">
    <location>
        <begin position="195"/>
        <end position="211"/>
    </location>
</feature>
<feature type="compositionally biased region" description="Gly residues" evidence="1">
    <location>
        <begin position="110"/>
        <end position="120"/>
    </location>
</feature>
<keyword evidence="4" id="KW-1185">Reference proteome</keyword>
<gene>
    <name evidence="3" type="ORF">AB0C36_03585</name>
</gene>
<reference evidence="3 4" key="1">
    <citation type="submission" date="2024-06" db="EMBL/GenBank/DDBJ databases">
        <title>The Natural Products Discovery Center: Release of the First 8490 Sequenced Strains for Exploring Actinobacteria Biosynthetic Diversity.</title>
        <authorList>
            <person name="Kalkreuter E."/>
            <person name="Kautsar S.A."/>
            <person name="Yang D."/>
            <person name="Bader C.D."/>
            <person name="Teijaro C.N."/>
            <person name="Fluegel L."/>
            <person name="Davis C.M."/>
            <person name="Simpson J.R."/>
            <person name="Lauterbach L."/>
            <person name="Steele A.D."/>
            <person name="Gui C."/>
            <person name="Meng S."/>
            <person name="Li G."/>
            <person name="Viehrig K."/>
            <person name="Ye F."/>
            <person name="Su P."/>
            <person name="Kiefer A.F."/>
            <person name="Nichols A."/>
            <person name="Cepeda A.J."/>
            <person name="Yan W."/>
            <person name="Fan B."/>
            <person name="Jiang Y."/>
            <person name="Adhikari A."/>
            <person name="Zheng C.-J."/>
            <person name="Schuster L."/>
            <person name="Cowan T.M."/>
            <person name="Smanski M.J."/>
            <person name="Chevrette M.G."/>
            <person name="De Carvalho L.P.S."/>
            <person name="Shen B."/>
        </authorList>
    </citation>
    <scope>NUCLEOTIDE SEQUENCE [LARGE SCALE GENOMIC DNA]</scope>
    <source>
        <strain evidence="3 4">NPDC048946</strain>
    </source>
</reference>
<comment type="caution">
    <text evidence="3">The sequence shown here is derived from an EMBL/GenBank/DDBJ whole genome shotgun (WGS) entry which is preliminary data.</text>
</comment>
<proteinExistence type="predicted"/>
<feature type="region of interest" description="Disordered" evidence="1">
    <location>
        <begin position="93"/>
        <end position="138"/>
    </location>
</feature>
<protein>
    <submittedName>
        <fullName evidence="3">Uncharacterized protein</fullName>
    </submittedName>
</protein>
<evidence type="ECO:0000256" key="2">
    <source>
        <dbReference type="SAM" id="Phobius"/>
    </source>
</evidence>
<feature type="transmembrane region" description="Helical" evidence="2">
    <location>
        <begin position="40"/>
        <end position="61"/>
    </location>
</feature>
<feature type="compositionally biased region" description="Pro residues" evidence="1">
    <location>
        <begin position="212"/>
        <end position="228"/>
    </location>
</feature>
<accession>A0ABV3DA02</accession>
<organism evidence="3 4">
    <name type="scientific">Streptodolium elevatio</name>
    <dbReference type="NCBI Taxonomy" id="3157996"/>
    <lineage>
        <taxon>Bacteria</taxon>
        <taxon>Bacillati</taxon>
        <taxon>Actinomycetota</taxon>
        <taxon>Actinomycetes</taxon>
        <taxon>Kitasatosporales</taxon>
        <taxon>Streptomycetaceae</taxon>
        <taxon>Streptodolium</taxon>
    </lineage>
</organism>
<dbReference type="SUPFAM" id="SSF57884">
    <property type="entry name" value="Ada DNA repair protein, N-terminal domain (N-Ada 10)"/>
    <property type="match status" value="1"/>
</dbReference>
<evidence type="ECO:0000313" key="4">
    <source>
        <dbReference type="Proteomes" id="UP001551482"/>
    </source>
</evidence>
<feature type="region of interest" description="Disordered" evidence="1">
    <location>
        <begin position="189"/>
        <end position="234"/>
    </location>
</feature>
<dbReference type="RefSeq" id="WP_358348603.1">
    <property type="nucleotide sequence ID" value="NZ_JBEZFP010000006.1"/>
</dbReference>
<dbReference type="InterPro" id="IPR035451">
    <property type="entry name" value="Ada-like_dom_sf"/>
</dbReference>
<keyword evidence="2" id="KW-1133">Transmembrane helix</keyword>
<dbReference type="EMBL" id="JBEZFP010000006">
    <property type="protein sequence ID" value="MEU8132569.1"/>
    <property type="molecule type" value="Genomic_DNA"/>
</dbReference>
<feature type="transmembrane region" description="Helical" evidence="2">
    <location>
        <begin position="7"/>
        <end position="28"/>
    </location>
</feature>
<evidence type="ECO:0000256" key="1">
    <source>
        <dbReference type="SAM" id="MobiDB-lite"/>
    </source>
</evidence>
<sequence length="234" mass="22606">MRSAVRAYGGWIVVLVGAVLCAVGWYGVSGEKHEARQLPYIASATVPGAALIVAGAVLVAARLRGGGGSDDALRRQVAELHALILEPVGADGGAGETRAGETRDGAAGVANGGRTSGGSSAGAVAAGPGSAADGSGEGNVVASGDTPFVSLRGGARYHRPDCELVRGKNGVFALRPKQAAELDLRPCALCDPDDTGAAPAAPSASSSATPSGPSPGPAPGSPAAPPSAAPGDAD</sequence>
<keyword evidence="2" id="KW-0472">Membrane</keyword>
<feature type="compositionally biased region" description="Low complexity" evidence="1">
    <location>
        <begin position="121"/>
        <end position="134"/>
    </location>
</feature>
<evidence type="ECO:0000313" key="3">
    <source>
        <dbReference type="EMBL" id="MEU8132569.1"/>
    </source>
</evidence>